<dbReference type="PANTHER" id="PTHR33121">
    <property type="entry name" value="CYCLIC DI-GMP PHOSPHODIESTERASE PDEF"/>
    <property type="match status" value="1"/>
</dbReference>
<evidence type="ECO:0000259" key="1">
    <source>
        <dbReference type="PROSITE" id="PS50883"/>
    </source>
</evidence>
<dbReference type="PROSITE" id="PS50883">
    <property type="entry name" value="EAL"/>
    <property type="match status" value="1"/>
</dbReference>
<dbReference type="SUPFAM" id="SSF141868">
    <property type="entry name" value="EAL domain-like"/>
    <property type="match status" value="1"/>
</dbReference>
<dbReference type="InterPro" id="IPR050706">
    <property type="entry name" value="Cyclic-di-GMP_PDE-like"/>
</dbReference>
<dbReference type="EMBL" id="CADCUA010000082">
    <property type="protein sequence ID" value="CAA9304170.1"/>
    <property type="molecule type" value="Genomic_DNA"/>
</dbReference>
<evidence type="ECO:0000313" key="2">
    <source>
        <dbReference type="EMBL" id="CAA9304170.1"/>
    </source>
</evidence>
<dbReference type="PANTHER" id="PTHR33121:SF15">
    <property type="entry name" value="BLUE LIGHT- AND TEMPERATURE-REGULATED ANTIREPRESSOR BLUF"/>
    <property type="match status" value="1"/>
</dbReference>
<accession>A0A6J4KGM4</accession>
<gene>
    <name evidence="2" type="ORF">AVDCRST_MAG71-297</name>
</gene>
<reference evidence="2" key="1">
    <citation type="submission" date="2020-02" db="EMBL/GenBank/DDBJ databases">
        <authorList>
            <person name="Meier V. D."/>
        </authorList>
    </citation>
    <scope>NUCLEOTIDE SEQUENCE</scope>
    <source>
        <strain evidence="2">AVDCRST_MAG71</strain>
    </source>
</reference>
<dbReference type="GO" id="GO:0071111">
    <property type="term" value="F:cyclic-guanylate-specific phosphodiesterase activity"/>
    <property type="evidence" value="ECO:0007669"/>
    <property type="project" value="InterPro"/>
</dbReference>
<dbReference type="Pfam" id="PF00563">
    <property type="entry name" value="EAL"/>
    <property type="match status" value="1"/>
</dbReference>
<proteinExistence type="predicted"/>
<dbReference type="CDD" id="cd01948">
    <property type="entry name" value="EAL"/>
    <property type="match status" value="1"/>
</dbReference>
<dbReference type="SMART" id="SM00052">
    <property type="entry name" value="EAL"/>
    <property type="match status" value="1"/>
</dbReference>
<dbReference type="InterPro" id="IPR035919">
    <property type="entry name" value="EAL_sf"/>
</dbReference>
<sequence>MFLKEFFGAHRSPNPCGQCQGDDDHLDFEVRMAFQPIVDADARDIYAYEALVRGANGEGAGVVIGAVKPNQLYRFDQTCRVKAIQTAARLGMDRRLSINFIPNAVYQPALCIRMTLQAADICGFDPGALIFEVTETERVRDTAHVVSIIRDYQQRGFLTAIDDFGAGYAGLNLLADFQPDMVKLDMGLIRGIDADKARRAITTGIVATCKALGCKVLAEGVETVEEYRVLRGLGISLFQGYLFARPELEALPRIDAALWDRLEG</sequence>
<protein>
    <recommendedName>
        <fullName evidence="1">EAL domain-containing protein</fullName>
    </recommendedName>
</protein>
<dbReference type="InterPro" id="IPR001633">
    <property type="entry name" value="EAL_dom"/>
</dbReference>
<dbReference type="Gene3D" id="3.20.20.450">
    <property type="entry name" value="EAL domain"/>
    <property type="match status" value="1"/>
</dbReference>
<name>A0A6J4KGM4_9GAMM</name>
<organism evidence="2">
    <name type="scientific">uncultured Lysobacter sp</name>
    <dbReference type="NCBI Taxonomy" id="271060"/>
    <lineage>
        <taxon>Bacteria</taxon>
        <taxon>Pseudomonadati</taxon>
        <taxon>Pseudomonadota</taxon>
        <taxon>Gammaproteobacteria</taxon>
        <taxon>Lysobacterales</taxon>
        <taxon>Lysobacteraceae</taxon>
        <taxon>Lysobacter</taxon>
        <taxon>environmental samples</taxon>
    </lineage>
</organism>
<feature type="domain" description="EAL" evidence="1">
    <location>
        <begin position="11"/>
        <end position="260"/>
    </location>
</feature>
<dbReference type="AlphaFoldDB" id="A0A6J4KGM4"/>